<dbReference type="SUPFAM" id="SSF53850">
    <property type="entry name" value="Periplasmic binding protein-like II"/>
    <property type="match status" value="1"/>
</dbReference>
<dbReference type="EMBL" id="FLTX01000018">
    <property type="protein sequence ID" value="SBV50518.1"/>
    <property type="molecule type" value="Genomic_DNA"/>
</dbReference>
<sequence length="110" mass="12450">MLVFNRKDTLQARFVRRITRTRLAPLTHYLPTSTGFVQAAARGLGWCLAPEAMVMPAVRNQQVVIIDSTRWLDVPLYWQYAAVHSNALQQLSRALREAAATSLRGSRSIR</sequence>
<evidence type="ECO:0000256" key="1">
    <source>
        <dbReference type="ARBA" id="ARBA00023015"/>
    </source>
</evidence>
<dbReference type="InterPro" id="IPR050176">
    <property type="entry name" value="LTTR"/>
</dbReference>
<dbReference type="GO" id="GO:0003677">
    <property type="term" value="F:DNA binding"/>
    <property type="evidence" value="ECO:0007669"/>
    <property type="project" value="UniProtKB-KW"/>
</dbReference>
<gene>
    <name evidence="5" type="ORF">XBLMG947_1298</name>
</gene>
<dbReference type="AlphaFoldDB" id="A0A1C3NJI5"/>
<dbReference type="PANTHER" id="PTHR30579:SF2">
    <property type="entry name" value="HTH-TYPE TRANSCRIPTIONAL REGULATOR ARGP"/>
    <property type="match status" value="1"/>
</dbReference>
<dbReference type="PANTHER" id="PTHR30579">
    <property type="entry name" value="TRANSCRIPTIONAL REGULATOR"/>
    <property type="match status" value="1"/>
</dbReference>
<accession>A0A1C3NJI5</accession>
<proteinExistence type="predicted"/>
<evidence type="ECO:0000256" key="3">
    <source>
        <dbReference type="ARBA" id="ARBA00023163"/>
    </source>
</evidence>
<organism evidence="5 6">
    <name type="scientific">Xanthomonas bromi</name>
    <dbReference type="NCBI Taxonomy" id="56449"/>
    <lineage>
        <taxon>Bacteria</taxon>
        <taxon>Pseudomonadati</taxon>
        <taxon>Pseudomonadota</taxon>
        <taxon>Gammaproteobacteria</taxon>
        <taxon>Lysobacterales</taxon>
        <taxon>Lysobacteraceae</taxon>
        <taxon>Xanthomonas</taxon>
    </lineage>
</organism>
<keyword evidence="3" id="KW-0804">Transcription</keyword>
<evidence type="ECO:0000313" key="6">
    <source>
        <dbReference type="Proteomes" id="UP000092503"/>
    </source>
</evidence>
<dbReference type="STRING" id="56449.XBLMG947_1298"/>
<dbReference type="Proteomes" id="UP000092503">
    <property type="component" value="Unassembled WGS sequence"/>
</dbReference>
<evidence type="ECO:0000313" key="5">
    <source>
        <dbReference type="EMBL" id="SBV50518.1"/>
    </source>
</evidence>
<keyword evidence="2" id="KW-0238">DNA-binding</keyword>
<name>A0A1C3NJI5_9XANT</name>
<keyword evidence="1" id="KW-0805">Transcription regulation</keyword>
<dbReference type="GO" id="GO:0003700">
    <property type="term" value="F:DNA-binding transcription factor activity"/>
    <property type="evidence" value="ECO:0007669"/>
    <property type="project" value="TreeGrafter"/>
</dbReference>
<dbReference type="Gene3D" id="3.40.190.290">
    <property type="match status" value="1"/>
</dbReference>
<evidence type="ECO:0000256" key="2">
    <source>
        <dbReference type="ARBA" id="ARBA00023125"/>
    </source>
</evidence>
<evidence type="ECO:0000259" key="4">
    <source>
        <dbReference type="Pfam" id="PF03466"/>
    </source>
</evidence>
<feature type="domain" description="LysR substrate-binding" evidence="4">
    <location>
        <begin position="2"/>
        <end position="99"/>
    </location>
</feature>
<dbReference type="Pfam" id="PF03466">
    <property type="entry name" value="LysR_substrate"/>
    <property type="match status" value="1"/>
</dbReference>
<dbReference type="InterPro" id="IPR005119">
    <property type="entry name" value="LysR_subst-bd"/>
</dbReference>
<protein>
    <submittedName>
        <fullName evidence="5">Chromosome replication initiation inhibitor protein</fullName>
    </submittedName>
</protein>
<reference evidence="5 6" key="1">
    <citation type="submission" date="2016-06" db="EMBL/GenBank/DDBJ databases">
        <authorList>
            <person name="Kjaerup R.B."/>
            <person name="Dalgaard T.S."/>
            <person name="Juul-Madsen H.R."/>
        </authorList>
    </citation>
    <scope>NUCLEOTIDE SEQUENCE [LARGE SCALE GENOMIC DNA]</scope>
    <source>
        <strain evidence="5">LMG947</strain>
    </source>
</reference>